<dbReference type="GO" id="GO:0005524">
    <property type="term" value="F:ATP binding"/>
    <property type="evidence" value="ECO:0007669"/>
    <property type="project" value="InterPro"/>
</dbReference>
<dbReference type="PANTHER" id="PTHR45629">
    <property type="entry name" value="SNF2/RAD54 FAMILY MEMBER"/>
    <property type="match status" value="1"/>
</dbReference>
<feature type="domain" description="SNF2 N-terminal" evidence="1">
    <location>
        <begin position="8"/>
        <end position="99"/>
    </location>
</feature>
<evidence type="ECO:0000313" key="2">
    <source>
        <dbReference type="EMBL" id="GAI16847.1"/>
    </source>
</evidence>
<dbReference type="PANTHER" id="PTHR45629:SF7">
    <property type="entry name" value="DNA EXCISION REPAIR PROTEIN ERCC-6-RELATED"/>
    <property type="match status" value="1"/>
</dbReference>
<dbReference type="InterPro" id="IPR038718">
    <property type="entry name" value="SNF2-like_sf"/>
</dbReference>
<dbReference type="InterPro" id="IPR000330">
    <property type="entry name" value="SNF2_N"/>
</dbReference>
<comment type="caution">
    <text evidence="2">The sequence shown here is derived from an EMBL/GenBank/DDBJ whole genome shotgun (WGS) entry which is preliminary data.</text>
</comment>
<name>X1LC06_9ZZZZ</name>
<dbReference type="SUPFAM" id="SSF52540">
    <property type="entry name" value="P-loop containing nucleoside triphosphate hydrolases"/>
    <property type="match status" value="1"/>
</dbReference>
<evidence type="ECO:0000259" key="1">
    <source>
        <dbReference type="Pfam" id="PF00176"/>
    </source>
</evidence>
<dbReference type="InterPro" id="IPR050496">
    <property type="entry name" value="SNF2_RAD54_helicase_repair"/>
</dbReference>
<dbReference type="Gene3D" id="3.40.50.10810">
    <property type="entry name" value="Tandem AAA-ATPase domain"/>
    <property type="match status" value="1"/>
</dbReference>
<feature type="non-terminal residue" evidence="2">
    <location>
        <position position="109"/>
    </location>
</feature>
<dbReference type="EMBL" id="BARV01008156">
    <property type="protein sequence ID" value="GAI16847.1"/>
    <property type="molecule type" value="Genomic_DNA"/>
</dbReference>
<dbReference type="Pfam" id="PF00176">
    <property type="entry name" value="SNF2-rel_dom"/>
    <property type="match status" value="1"/>
</dbReference>
<gene>
    <name evidence="2" type="ORF">S06H3_16479</name>
</gene>
<sequence>MKSELYRFQERGIDFLRTRGRALLADEMGLGKTIQAIEASKGLNRVLIIAPKTIHRNWELELSEWNPGVPVMRIKGDRDRKLKIISEFEKGYLIINYEICRLTEQDNPY</sequence>
<proteinExistence type="predicted"/>
<reference evidence="2" key="1">
    <citation type="journal article" date="2014" name="Front. Microbiol.">
        <title>High frequency of phylogenetically diverse reductive dehalogenase-homologous genes in deep subseafloor sedimentary metagenomes.</title>
        <authorList>
            <person name="Kawai M."/>
            <person name="Futagami T."/>
            <person name="Toyoda A."/>
            <person name="Takaki Y."/>
            <person name="Nishi S."/>
            <person name="Hori S."/>
            <person name="Arai W."/>
            <person name="Tsubouchi T."/>
            <person name="Morono Y."/>
            <person name="Uchiyama I."/>
            <person name="Ito T."/>
            <person name="Fujiyama A."/>
            <person name="Inagaki F."/>
            <person name="Takami H."/>
        </authorList>
    </citation>
    <scope>NUCLEOTIDE SEQUENCE</scope>
    <source>
        <strain evidence="2">Expedition CK06-06</strain>
    </source>
</reference>
<dbReference type="InterPro" id="IPR027417">
    <property type="entry name" value="P-loop_NTPase"/>
</dbReference>
<dbReference type="AlphaFoldDB" id="X1LC06"/>
<organism evidence="2">
    <name type="scientific">marine sediment metagenome</name>
    <dbReference type="NCBI Taxonomy" id="412755"/>
    <lineage>
        <taxon>unclassified sequences</taxon>
        <taxon>metagenomes</taxon>
        <taxon>ecological metagenomes</taxon>
    </lineage>
</organism>
<protein>
    <recommendedName>
        <fullName evidence="1">SNF2 N-terminal domain-containing protein</fullName>
    </recommendedName>
</protein>
<accession>X1LC06</accession>